<name>S5YZP1_PARAH</name>
<dbReference type="PATRIC" id="fig|1367847.3.peg.3607"/>
<geneLocation type="plasmid" evidence="3 4">
    <name>pAMI1</name>
</geneLocation>
<evidence type="ECO:0000313" key="4">
    <source>
        <dbReference type="Proteomes" id="UP000015480"/>
    </source>
</evidence>
<dbReference type="AlphaFoldDB" id="S5YZP1"/>
<dbReference type="InterPro" id="IPR027266">
    <property type="entry name" value="TrmE/GcvT-like"/>
</dbReference>
<dbReference type="HOGENOM" id="CLU_007884_10_2_5"/>
<dbReference type="InterPro" id="IPR028896">
    <property type="entry name" value="GcvT/YgfZ/DmdA"/>
</dbReference>
<feature type="domain" description="Aminomethyltransferase C-terminal" evidence="2">
    <location>
        <begin position="311"/>
        <end position="388"/>
    </location>
</feature>
<organism evidence="3 4">
    <name type="scientific">Paracoccus aminophilus JCM 7686</name>
    <dbReference type="NCBI Taxonomy" id="1367847"/>
    <lineage>
        <taxon>Bacteria</taxon>
        <taxon>Pseudomonadati</taxon>
        <taxon>Pseudomonadota</taxon>
        <taxon>Alphaproteobacteria</taxon>
        <taxon>Rhodobacterales</taxon>
        <taxon>Paracoccaceae</taxon>
        <taxon>Paracoccus</taxon>
    </lineage>
</organism>
<dbReference type="Proteomes" id="UP000015480">
    <property type="component" value="Plasmid pAMI1"/>
</dbReference>
<dbReference type="PANTHER" id="PTHR43757">
    <property type="entry name" value="AMINOMETHYLTRANSFERASE"/>
    <property type="match status" value="1"/>
</dbReference>
<dbReference type="SUPFAM" id="SSF101790">
    <property type="entry name" value="Aminomethyltransferase beta-barrel domain"/>
    <property type="match status" value="1"/>
</dbReference>
<gene>
    <name evidence="3" type="ORF">JCM7686_pAMI1p090</name>
</gene>
<dbReference type="PIRSF" id="PIRSF006487">
    <property type="entry name" value="GcvT"/>
    <property type="match status" value="1"/>
</dbReference>
<dbReference type="OrthoDB" id="9772660at2"/>
<dbReference type="Pfam" id="PF01571">
    <property type="entry name" value="GCV_T"/>
    <property type="match status" value="1"/>
</dbReference>
<keyword evidence="3" id="KW-0614">Plasmid</keyword>
<dbReference type="KEGG" id="pami:JCM7686_pAMI1p090"/>
<evidence type="ECO:0000259" key="2">
    <source>
        <dbReference type="Pfam" id="PF08669"/>
    </source>
</evidence>
<dbReference type="InterPro" id="IPR006222">
    <property type="entry name" value="GCVT_N"/>
</dbReference>
<sequence>MHQRPDPRHVTVNFNSVVGTPPFSASPIRARKGLKRTAFFDLVWARAENFKLHNTYLKPDFFTDPLEEYHAIRETAGLLDVTGEEIIEITGPDAIALLDAIMPRDVRKMKDGMCYYSVLCHDHGGIVEDGIVAKFSDERLWWIGGPGSAEEWIWANAQGRDVKVESFNDRIHVASIQGPKSREILQSVTEGDLAAVPFYGLLSAKVCGVDVVISRTGYTAELGYDIYVPVAPAAQFFADLWAVTEAAGGKLAGSRSLGIRRIEASILNFGQDFDWQHNPVEVGLGWMISESKAPWRAGEVLLAAKHQTPKRSIIGLRFKGEEVPLTEDAVLVDGAQIGIVTSALGSPTLGYPIAIALIEGTLSFGTEVTVQAGENALLAEVVPMPFFDPERKLSKG</sequence>
<dbReference type="Gene3D" id="3.30.1360.120">
    <property type="entry name" value="Probable tRNA modification gtpase trme, domain 1"/>
    <property type="match status" value="1"/>
</dbReference>
<evidence type="ECO:0000259" key="1">
    <source>
        <dbReference type="Pfam" id="PF01571"/>
    </source>
</evidence>
<keyword evidence="3" id="KW-0808">Transferase</keyword>
<dbReference type="GO" id="GO:0005829">
    <property type="term" value="C:cytosol"/>
    <property type="evidence" value="ECO:0007669"/>
    <property type="project" value="TreeGrafter"/>
</dbReference>
<dbReference type="EMBL" id="CP006651">
    <property type="protein sequence ID" value="AGT10676.1"/>
    <property type="molecule type" value="Genomic_DNA"/>
</dbReference>
<keyword evidence="4" id="KW-1185">Reference proteome</keyword>
<dbReference type="InterPro" id="IPR029043">
    <property type="entry name" value="GcvT/YgfZ_C"/>
</dbReference>
<evidence type="ECO:0000313" key="3">
    <source>
        <dbReference type="EMBL" id="AGT10676.1"/>
    </source>
</evidence>
<reference evidence="3 4" key="1">
    <citation type="journal article" date="2014" name="BMC Genomics">
        <title>Architecture and functions of a multipartite genome of the methylotrophic bacterium Paracoccus aminophilus JCM 7686, containing primary and secondary chromids.</title>
        <authorList>
            <person name="Dziewit L."/>
            <person name="Czarnecki J."/>
            <person name="Wibberg D."/>
            <person name="Radlinska M."/>
            <person name="Mrozek P."/>
            <person name="Szymczak M."/>
            <person name="Schluter A."/>
            <person name="Puhler A."/>
            <person name="Bartosik D."/>
        </authorList>
    </citation>
    <scope>NUCLEOTIDE SEQUENCE [LARGE SCALE GENOMIC DNA]</scope>
    <source>
        <strain evidence="3">JCM 7686</strain>
        <plasmid evidence="4">Plasmid pAMI1</plasmid>
    </source>
</reference>
<dbReference type="GO" id="GO:0008168">
    <property type="term" value="F:methyltransferase activity"/>
    <property type="evidence" value="ECO:0007669"/>
    <property type="project" value="UniProtKB-KW"/>
</dbReference>
<keyword evidence="3" id="KW-0489">Methyltransferase</keyword>
<dbReference type="EC" id="2.1.2.10" evidence="3"/>
<accession>S5YZP1</accession>
<dbReference type="InterPro" id="IPR013977">
    <property type="entry name" value="GcvT_C"/>
</dbReference>
<dbReference type="RefSeq" id="WP_020952823.1">
    <property type="nucleotide sequence ID" value="NC_022042.1"/>
</dbReference>
<dbReference type="SUPFAM" id="SSF103025">
    <property type="entry name" value="Folate-binding domain"/>
    <property type="match status" value="1"/>
</dbReference>
<dbReference type="Pfam" id="PF08669">
    <property type="entry name" value="GCV_T_C"/>
    <property type="match status" value="1"/>
</dbReference>
<dbReference type="GO" id="GO:0032259">
    <property type="term" value="P:methylation"/>
    <property type="evidence" value="ECO:0007669"/>
    <property type="project" value="UniProtKB-KW"/>
</dbReference>
<proteinExistence type="predicted"/>
<dbReference type="GO" id="GO:0004047">
    <property type="term" value="F:aminomethyltransferase activity"/>
    <property type="evidence" value="ECO:0007669"/>
    <property type="project" value="UniProtKB-EC"/>
</dbReference>
<dbReference type="PANTHER" id="PTHR43757:SF2">
    <property type="entry name" value="AMINOMETHYLTRANSFERASE, MITOCHONDRIAL"/>
    <property type="match status" value="1"/>
</dbReference>
<feature type="domain" description="GCVT N-terminal" evidence="1">
    <location>
        <begin position="44"/>
        <end position="291"/>
    </location>
</feature>
<protein>
    <submittedName>
        <fullName evidence="3">Glycine cleavage system T protein (Aminomethyltransferase)</fullName>
        <ecNumber evidence="3">2.1.2.10</ecNumber>
    </submittedName>
</protein>